<dbReference type="InterPro" id="IPR029045">
    <property type="entry name" value="ClpP/crotonase-like_dom_sf"/>
</dbReference>
<proteinExistence type="inferred from homology"/>
<reference evidence="3 4" key="1">
    <citation type="submission" date="2014-02" db="EMBL/GenBank/DDBJ databases">
        <title>Draft genome sequence of Lysinibacillus odysseyi NBRC 100172.</title>
        <authorList>
            <person name="Zhang F."/>
            <person name="Wang G."/>
            <person name="Zhang L."/>
        </authorList>
    </citation>
    <scope>NUCLEOTIDE SEQUENCE [LARGE SCALE GENOMIC DNA]</scope>
    <source>
        <strain evidence="3 4">NBRC 100172</strain>
    </source>
</reference>
<evidence type="ECO:0000256" key="2">
    <source>
        <dbReference type="ARBA" id="ARBA00023239"/>
    </source>
</evidence>
<dbReference type="PANTHER" id="PTHR11941:SF175">
    <property type="entry name" value="ENOYL-COA HYDRATASE-RELATED"/>
    <property type="match status" value="1"/>
</dbReference>
<dbReference type="EMBL" id="JPVP01000059">
    <property type="protein sequence ID" value="KGR82706.1"/>
    <property type="molecule type" value="Genomic_DNA"/>
</dbReference>
<keyword evidence="4" id="KW-1185">Reference proteome</keyword>
<evidence type="ECO:0000256" key="1">
    <source>
        <dbReference type="ARBA" id="ARBA00005254"/>
    </source>
</evidence>
<evidence type="ECO:0008006" key="5">
    <source>
        <dbReference type="Google" id="ProtNLM"/>
    </source>
</evidence>
<dbReference type="FunFam" id="1.10.12.10:FF:000001">
    <property type="entry name" value="Probable enoyl-CoA hydratase, mitochondrial"/>
    <property type="match status" value="1"/>
</dbReference>
<evidence type="ECO:0000313" key="3">
    <source>
        <dbReference type="EMBL" id="KGR82706.1"/>
    </source>
</evidence>
<dbReference type="PANTHER" id="PTHR11941">
    <property type="entry name" value="ENOYL-COA HYDRATASE-RELATED"/>
    <property type="match status" value="1"/>
</dbReference>
<dbReference type="STRING" id="1220589.CD32_17790"/>
<dbReference type="SUPFAM" id="SSF52096">
    <property type="entry name" value="ClpP/crotonase"/>
    <property type="match status" value="1"/>
</dbReference>
<keyword evidence="2" id="KW-0456">Lyase</keyword>
<name>A0A0A3ID55_9BACI</name>
<sequence>MQAYSHITVIEINHPPANALSSKLADELFHCFQSLCDDTSVHVVVLRGAGQKFFIAGADIKEFPNWIGSTTLQESVEKNHRVINFIENFPKPTIAFLNGLTLGGGLEVALAFDFRYAEAHSKLGVPEVNLGIFPGAGGTQRLPKLIGKAKALEMMYLGEPISADHALKIGLVNNVFNSGEGFEQVLNIAQEISKKSTQVFNHIKQAVLQGMETDLETGLQIEQKLFIDIFNHPDAAEGINAFIEKREPKFN</sequence>
<comment type="similarity">
    <text evidence="1">Belongs to the enoyl-CoA hydratase/isomerase family.</text>
</comment>
<accession>A0A0A3ID55</accession>
<dbReference type="GO" id="GO:0016836">
    <property type="term" value="F:hydro-lyase activity"/>
    <property type="evidence" value="ECO:0007669"/>
    <property type="project" value="UniProtKB-ARBA"/>
</dbReference>
<dbReference type="FunFam" id="3.90.226.10:FF:000009">
    <property type="entry name" value="Carnitinyl-CoA dehydratase"/>
    <property type="match status" value="1"/>
</dbReference>
<dbReference type="eggNOG" id="COG1024">
    <property type="taxonomic scope" value="Bacteria"/>
</dbReference>
<dbReference type="Gene3D" id="3.90.226.10">
    <property type="entry name" value="2-enoyl-CoA Hydratase, Chain A, domain 1"/>
    <property type="match status" value="1"/>
</dbReference>
<dbReference type="InterPro" id="IPR001753">
    <property type="entry name" value="Enoyl-CoA_hydra/iso"/>
</dbReference>
<comment type="caution">
    <text evidence="3">The sequence shown here is derived from an EMBL/GenBank/DDBJ whole genome shotgun (WGS) entry which is preliminary data.</text>
</comment>
<dbReference type="GO" id="GO:0006635">
    <property type="term" value="P:fatty acid beta-oxidation"/>
    <property type="evidence" value="ECO:0007669"/>
    <property type="project" value="TreeGrafter"/>
</dbReference>
<dbReference type="CDD" id="cd06558">
    <property type="entry name" value="crotonase-like"/>
    <property type="match status" value="1"/>
</dbReference>
<organism evidence="3 4">
    <name type="scientific">Lysinibacillus odysseyi 34hs-1 = NBRC 100172</name>
    <dbReference type="NCBI Taxonomy" id="1220589"/>
    <lineage>
        <taxon>Bacteria</taxon>
        <taxon>Bacillati</taxon>
        <taxon>Bacillota</taxon>
        <taxon>Bacilli</taxon>
        <taxon>Bacillales</taxon>
        <taxon>Bacillaceae</taxon>
        <taxon>Lysinibacillus</taxon>
    </lineage>
</organism>
<dbReference type="Proteomes" id="UP000030437">
    <property type="component" value="Unassembled WGS sequence"/>
</dbReference>
<protein>
    <recommendedName>
        <fullName evidence="5">Enoyl-CoA hydratase</fullName>
    </recommendedName>
</protein>
<dbReference type="Pfam" id="PF00378">
    <property type="entry name" value="ECH_1"/>
    <property type="match status" value="1"/>
</dbReference>
<dbReference type="AlphaFoldDB" id="A0A0A3ID55"/>
<gene>
    <name evidence="3" type="ORF">CD32_17790</name>
</gene>
<evidence type="ECO:0000313" key="4">
    <source>
        <dbReference type="Proteomes" id="UP000030437"/>
    </source>
</evidence>